<name>A0A173Y4N4_FLAPL</name>
<evidence type="ECO:0000313" key="7">
    <source>
        <dbReference type="Proteomes" id="UP000095746"/>
    </source>
</evidence>
<proteinExistence type="inferred from homology"/>
<dbReference type="Pfam" id="PF00496">
    <property type="entry name" value="SBP_bac_5"/>
    <property type="match status" value="1"/>
</dbReference>
<gene>
    <name evidence="6" type="primary">gsiB_1</name>
    <name evidence="6" type="ORF">ERS852411_00129</name>
</gene>
<dbReference type="GO" id="GO:0015833">
    <property type="term" value="P:peptide transport"/>
    <property type="evidence" value="ECO:0007669"/>
    <property type="project" value="TreeGrafter"/>
</dbReference>
<dbReference type="SUPFAM" id="SSF53850">
    <property type="entry name" value="Periplasmic binding protein-like II"/>
    <property type="match status" value="1"/>
</dbReference>
<evidence type="ECO:0000256" key="2">
    <source>
        <dbReference type="ARBA" id="ARBA00022448"/>
    </source>
</evidence>
<protein>
    <submittedName>
        <fullName evidence="6">Glutathione-binding protein gsiB</fullName>
    </submittedName>
</protein>
<dbReference type="PANTHER" id="PTHR30290">
    <property type="entry name" value="PERIPLASMIC BINDING COMPONENT OF ABC TRANSPORTER"/>
    <property type="match status" value="1"/>
</dbReference>
<sequence>MKKQASLLLAGMLLITSLSACGESPEPNTGEENGEHSSITLRNYMALPTTDPADTNETGVLTVNEQIYEGLYALNEAEGGYDKLLAKEVEISDDGTIYDITLQDGVKFHNGETMTSADVVFSYEHFMANSKYNTYTNMIVDVEAVDDTHVRITLDRPYSPILHTFYKVKILSQKEVESQGDEFGTVANLAGTGPYSWDLDAYKPTTSWTLNAFEDYWQGAPSIKTINYVVIEDDAAAVIALENGEIDWMTVPLANWDDIKNSGKFATDERQSNEIFFLSINWEASDILANDKVREAIAYAMDREAMNQIVCEGLGTVTNLYINPNYAEAAPTECDITYPHDVEKAKELLAEAGYPNGVDIGEIVVAAGRNEAYATVLQANLAEAGITAKLTALEYGAAVDRSAIQDFDLYVAYDSGNYDFNNFRQQAHSESVGIMTISFVGDKFDYKHFEELFAEGERLTNEEDRRAVYTELYNEVMATYCQLPMVVPPVCSAWNPDLNVVSVPTYYRVADWSWS</sequence>
<dbReference type="InterPro" id="IPR039424">
    <property type="entry name" value="SBP_5"/>
</dbReference>
<evidence type="ECO:0000259" key="5">
    <source>
        <dbReference type="Pfam" id="PF00496"/>
    </source>
</evidence>
<evidence type="ECO:0000256" key="3">
    <source>
        <dbReference type="ARBA" id="ARBA00022729"/>
    </source>
</evidence>
<keyword evidence="3 4" id="KW-0732">Signal</keyword>
<dbReference type="InterPro" id="IPR000914">
    <property type="entry name" value="SBP_5_dom"/>
</dbReference>
<dbReference type="CDD" id="cd00995">
    <property type="entry name" value="PBP2_NikA_DppA_OppA_like"/>
    <property type="match status" value="1"/>
</dbReference>
<keyword evidence="2" id="KW-0813">Transport</keyword>
<reference evidence="6 7" key="1">
    <citation type="submission" date="2015-09" db="EMBL/GenBank/DDBJ databases">
        <authorList>
            <consortium name="Pathogen Informatics"/>
        </authorList>
    </citation>
    <scope>NUCLEOTIDE SEQUENCE [LARGE SCALE GENOMIC DNA]</scope>
    <source>
        <strain evidence="6 7">2789STDY5608854</strain>
    </source>
</reference>
<feature type="signal peptide" evidence="4">
    <location>
        <begin position="1"/>
        <end position="22"/>
    </location>
</feature>
<evidence type="ECO:0000313" key="6">
    <source>
        <dbReference type="EMBL" id="CUN57638.1"/>
    </source>
</evidence>
<dbReference type="EMBL" id="CYZT01000003">
    <property type="protein sequence ID" value="CUN57638.1"/>
    <property type="molecule type" value="Genomic_DNA"/>
</dbReference>
<feature type="chain" id="PRO_5008015912" evidence="4">
    <location>
        <begin position="23"/>
        <end position="515"/>
    </location>
</feature>
<comment type="similarity">
    <text evidence="1">Belongs to the bacterial solute-binding protein 5 family.</text>
</comment>
<organism evidence="6 7">
    <name type="scientific">Flavonifractor plautii</name>
    <name type="common">Fusobacterium plautii</name>
    <dbReference type="NCBI Taxonomy" id="292800"/>
    <lineage>
        <taxon>Bacteria</taxon>
        <taxon>Bacillati</taxon>
        <taxon>Bacillota</taxon>
        <taxon>Clostridia</taxon>
        <taxon>Eubacteriales</taxon>
        <taxon>Oscillospiraceae</taxon>
        <taxon>Flavonifractor</taxon>
    </lineage>
</organism>
<dbReference type="GO" id="GO:1904680">
    <property type="term" value="F:peptide transmembrane transporter activity"/>
    <property type="evidence" value="ECO:0007669"/>
    <property type="project" value="TreeGrafter"/>
</dbReference>
<dbReference type="Proteomes" id="UP000095746">
    <property type="component" value="Unassembled WGS sequence"/>
</dbReference>
<dbReference type="PIRSF" id="PIRSF002741">
    <property type="entry name" value="MppA"/>
    <property type="match status" value="1"/>
</dbReference>
<dbReference type="Gene3D" id="3.40.190.10">
    <property type="entry name" value="Periplasmic binding protein-like II"/>
    <property type="match status" value="1"/>
</dbReference>
<dbReference type="AlphaFoldDB" id="A0A173Y4N4"/>
<dbReference type="Gene3D" id="3.10.105.10">
    <property type="entry name" value="Dipeptide-binding Protein, Domain 3"/>
    <property type="match status" value="1"/>
</dbReference>
<dbReference type="GO" id="GO:0042597">
    <property type="term" value="C:periplasmic space"/>
    <property type="evidence" value="ECO:0007669"/>
    <property type="project" value="UniProtKB-ARBA"/>
</dbReference>
<dbReference type="RefSeq" id="WP_021632971.1">
    <property type="nucleotide sequence ID" value="NZ_CAAKOI010000398.1"/>
</dbReference>
<dbReference type="Gene3D" id="3.90.76.10">
    <property type="entry name" value="Dipeptide-binding Protein, Domain 1"/>
    <property type="match status" value="1"/>
</dbReference>
<accession>A0A173Y4N4</accession>
<evidence type="ECO:0000256" key="4">
    <source>
        <dbReference type="SAM" id="SignalP"/>
    </source>
</evidence>
<dbReference type="PROSITE" id="PS51257">
    <property type="entry name" value="PROKAR_LIPOPROTEIN"/>
    <property type="match status" value="1"/>
</dbReference>
<dbReference type="PANTHER" id="PTHR30290:SF9">
    <property type="entry name" value="OLIGOPEPTIDE-BINDING PROTEIN APPA"/>
    <property type="match status" value="1"/>
</dbReference>
<evidence type="ECO:0000256" key="1">
    <source>
        <dbReference type="ARBA" id="ARBA00005695"/>
    </source>
</evidence>
<dbReference type="GO" id="GO:0043190">
    <property type="term" value="C:ATP-binding cassette (ABC) transporter complex"/>
    <property type="evidence" value="ECO:0007669"/>
    <property type="project" value="InterPro"/>
</dbReference>
<dbReference type="InterPro" id="IPR030678">
    <property type="entry name" value="Peptide/Ni-bd"/>
</dbReference>
<feature type="domain" description="Solute-binding protein family 5" evidence="5">
    <location>
        <begin position="84"/>
        <end position="419"/>
    </location>
</feature>